<dbReference type="InterPro" id="IPR003653">
    <property type="entry name" value="Peptidase_C48_C"/>
</dbReference>
<feature type="compositionally biased region" description="Basic and acidic residues" evidence="5">
    <location>
        <begin position="356"/>
        <end position="385"/>
    </location>
</feature>
<dbReference type="Gramene" id="CDF37324">
    <property type="protein sequence ID" value="CDF37324"/>
    <property type="gene ID" value="CHC_T00005461001"/>
</dbReference>
<keyword evidence="2" id="KW-0645">Protease</keyword>
<evidence type="ECO:0000256" key="3">
    <source>
        <dbReference type="ARBA" id="ARBA00022801"/>
    </source>
</evidence>
<dbReference type="InterPro" id="IPR038765">
    <property type="entry name" value="Papain-like_cys_pep_sf"/>
</dbReference>
<reference evidence="8" key="1">
    <citation type="journal article" date="2013" name="Proc. Natl. Acad. Sci. U.S.A.">
        <title>Genome structure and metabolic features in the red seaweed Chondrus crispus shed light on evolution of the Archaeplastida.</title>
        <authorList>
            <person name="Collen J."/>
            <person name="Porcel B."/>
            <person name="Carre W."/>
            <person name="Ball S.G."/>
            <person name="Chaparro C."/>
            <person name="Tonon T."/>
            <person name="Barbeyron T."/>
            <person name="Michel G."/>
            <person name="Noel B."/>
            <person name="Valentin K."/>
            <person name="Elias M."/>
            <person name="Artiguenave F."/>
            <person name="Arun A."/>
            <person name="Aury J.M."/>
            <person name="Barbosa-Neto J.F."/>
            <person name="Bothwell J.H."/>
            <person name="Bouget F.Y."/>
            <person name="Brillet L."/>
            <person name="Cabello-Hurtado F."/>
            <person name="Capella-Gutierrez S."/>
            <person name="Charrier B."/>
            <person name="Cladiere L."/>
            <person name="Cock J.M."/>
            <person name="Coelho S.M."/>
            <person name="Colleoni C."/>
            <person name="Czjzek M."/>
            <person name="Da Silva C."/>
            <person name="Delage L."/>
            <person name="Denoeud F."/>
            <person name="Deschamps P."/>
            <person name="Dittami S.M."/>
            <person name="Gabaldon T."/>
            <person name="Gachon C.M."/>
            <person name="Groisillier A."/>
            <person name="Herve C."/>
            <person name="Jabbari K."/>
            <person name="Katinka M."/>
            <person name="Kloareg B."/>
            <person name="Kowalczyk N."/>
            <person name="Labadie K."/>
            <person name="Leblanc C."/>
            <person name="Lopez P.J."/>
            <person name="McLachlan D.H."/>
            <person name="Meslet-Cladiere L."/>
            <person name="Moustafa A."/>
            <person name="Nehr Z."/>
            <person name="Nyvall Collen P."/>
            <person name="Panaud O."/>
            <person name="Partensky F."/>
            <person name="Poulain J."/>
            <person name="Rensing S.A."/>
            <person name="Rousvoal S."/>
            <person name="Samson G."/>
            <person name="Symeonidi A."/>
            <person name="Weissenbach J."/>
            <person name="Zambounis A."/>
            <person name="Wincker P."/>
            <person name="Boyen C."/>
        </authorList>
    </citation>
    <scope>NUCLEOTIDE SEQUENCE [LARGE SCALE GENOMIC DNA]</scope>
    <source>
        <strain evidence="8">cv. Stackhouse</strain>
    </source>
</reference>
<keyword evidence="8" id="KW-1185">Reference proteome</keyword>
<evidence type="ECO:0000256" key="4">
    <source>
        <dbReference type="ARBA" id="ARBA00022807"/>
    </source>
</evidence>
<dbReference type="GeneID" id="17324860"/>
<proteinExistence type="inferred from homology"/>
<evidence type="ECO:0000313" key="8">
    <source>
        <dbReference type="Proteomes" id="UP000012073"/>
    </source>
</evidence>
<comment type="similarity">
    <text evidence="1">Belongs to the peptidase C48 family.</text>
</comment>
<dbReference type="Pfam" id="PF02902">
    <property type="entry name" value="Peptidase_C48"/>
    <property type="match status" value="1"/>
</dbReference>
<accession>R7QGW6</accession>
<dbReference type="RefSeq" id="XP_005717143.1">
    <property type="nucleotide sequence ID" value="XM_005717086.1"/>
</dbReference>
<evidence type="ECO:0000256" key="5">
    <source>
        <dbReference type="SAM" id="MobiDB-lite"/>
    </source>
</evidence>
<dbReference type="Proteomes" id="UP000012073">
    <property type="component" value="Unassembled WGS sequence"/>
</dbReference>
<dbReference type="GO" id="GO:0016926">
    <property type="term" value="P:protein desumoylation"/>
    <property type="evidence" value="ECO:0007669"/>
    <property type="project" value="TreeGrafter"/>
</dbReference>
<keyword evidence="3" id="KW-0378">Hydrolase</keyword>
<feature type="domain" description="Ubiquitin-like protease family profile" evidence="6">
    <location>
        <begin position="435"/>
        <end position="665"/>
    </location>
</feature>
<evidence type="ECO:0000259" key="6">
    <source>
        <dbReference type="PROSITE" id="PS50600"/>
    </source>
</evidence>
<feature type="compositionally biased region" description="Basic and acidic residues" evidence="5">
    <location>
        <begin position="133"/>
        <end position="150"/>
    </location>
</feature>
<dbReference type="PANTHER" id="PTHR12606">
    <property type="entry name" value="SENTRIN/SUMO-SPECIFIC PROTEASE"/>
    <property type="match status" value="1"/>
</dbReference>
<dbReference type="STRING" id="2769.R7QGW6"/>
<organism evidence="7 8">
    <name type="scientific">Chondrus crispus</name>
    <name type="common">Carrageen Irish moss</name>
    <name type="synonym">Polymorpha crispa</name>
    <dbReference type="NCBI Taxonomy" id="2769"/>
    <lineage>
        <taxon>Eukaryota</taxon>
        <taxon>Rhodophyta</taxon>
        <taxon>Florideophyceae</taxon>
        <taxon>Rhodymeniophycidae</taxon>
        <taxon>Gigartinales</taxon>
        <taxon>Gigartinaceae</taxon>
        <taxon>Chondrus</taxon>
    </lineage>
</organism>
<dbReference type="GO" id="GO:0005634">
    <property type="term" value="C:nucleus"/>
    <property type="evidence" value="ECO:0007669"/>
    <property type="project" value="TreeGrafter"/>
</dbReference>
<feature type="compositionally biased region" description="Basic residues" evidence="5">
    <location>
        <begin position="387"/>
        <end position="397"/>
    </location>
</feature>
<dbReference type="Gene3D" id="3.40.395.10">
    <property type="entry name" value="Adenoviral Proteinase, Chain A"/>
    <property type="match status" value="1"/>
</dbReference>
<dbReference type="KEGG" id="ccp:CHC_T00005461001"/>
<feature type="region of interest" description="Disordered" evidence="5">
    <location>
        <begin position="117"/>
        <end position="401"/>
    </location>
</feature>
<gene>
    <name evidence="7" type="ORF">CHC_T00005461001</name>
</gene>
<evidence type="ECO:0000256" key="2">
    <source>
        <dbReference type="ARBA" id="ARBA00022670"/>
    </source>
</evidence>
<dbReference type="AlphaFoldDB" id="R7QGW6"/>
<dbReference type="SUPFAM" id="SSF54001">
    <property type="entry name" value="Cysteine proteinases"/>
    <property type="match status" value="1"/>
</dbReference>
<dbReference type="GO" id="GO:0016929">
    <property type="term" value="F:deSUMOylase activity"/>
    <property type="evidence" value="ECO:0007669"/>
    <property type="project" value="TreeGrafter"/>
</dbReference>
<feature type="compositionally biased region" description="Basic and acidic residues" evidence="5">
    <location>
        <begin position="201"/>
        <end position="223"/>
    </location>
</feature>
<dbReference type="GO" id="GO:0006508">
    <property type="term" value="P:proteolysis"/>
    <property type="evidence" value="ECO:0007669"/>
    <property type="project" value="UniProtKB-KW"/>
</dbReference>
<evidence type="ECO:0000256" key="1">
    <source>
        <dbReference type="ARBA" id="ARBA00005234"/>
    </source>
</evidence>
<dbReference type="OrthoDB" id="1939479at2759"/>
<dbReference type="EMBL" id="HG001831">
    <property type="protein sequence ID" value="CDF37324.1"/>
    <property type="molecule type" value="Genomic_DNA"/>
</dbReference>
<protein>
    <recommendedName>
        <fullName evidence="6">Ubiquitin-like protease family profile domain-containing protein</fullName>
    </recommendedName>
</protein>
<keyword evidence="4" id="KW-0788">Thiol protease</keyword>
<sequence>MATLKASVFNTPSPKRTATTADRITLRVTPPRAEPMANRMRDPMSELKGRMISKKRCNAIMERNYRTFKEKQKETFSALSALERFGAYADDMQESNADKAARRRQKGKVCDLIDEIDRALPSPRKGRKKRHMERTDPVEPVKRPREKENLSARSVQTPVSPDRRKAARPKRRPAQEGRKTRQQGRVVMRSVSASHPQFLPKSRDSPERSVKPDADGVEEKLDVKASSPEECATLVAPASNVEARFAAEETSSTDGSGDHNSDSAKIMSEAETSDDGKPNPDVPLVSSPNTRLNSPVTRLPTPSCKSNTKGGQSKAEEDSSSRKDIQGTKKRVCAQPSLPVSQIGGSPPRPSKRKPTTRESEPDIAKSRKTHETEGKGKSPNETPRRMSNRLRNGRREKHPDIRLRALSEKEKDKYESITTGAKKRVIVDIKEANIELCGRDFSRLRASRWLSDELMNSFIALVNSRNMAYVAKLECPEVTPELLLLTTKMSKAGLADERTPSTSEGSSEKVTVDEEKGKVIHVFNRPRPRTHIFNTFFFTRLTHGDRYDYDGVKRWLQRADQHVSELDLIMFPINVNNLHWVLTAIDLRGRKLLYFDSIGGDDVLDTMGILRRWLADEVLDKCGEERLQEMNIDSWDVEVDPSYMPRQNDYGSCGVFILYTAEFLERGVCPSFEQGDMAVLRQRTALFLSEGTLPN</sequence>
<name>R7QGW6_CHOCR</name>
<evidence type="ECO:0000313" key="7">
    <source>
        <dbReference type="EMBL" id="CDF37324.1"/>
    </source>
</evidence>
<feature type="compositionally biased region" description="Basic and acidic residues" evidence="5">
    <location>
        <begin position="314"/>
        <end position="327"/>
    </location>
</feature>
<dbReference type="PANTHER" id="PTHR12606:SF1">
    <property type="entry name" value="UBIQUITIN-LIKE-SPECIFIC PROTEASE 1A"/>
    <property type="match status" value="1"/>
</dbReference>
<feature type="compositionally biased region" description="Polar residues" evidence="5">
    <location>
        <begin position="286"/>
        <end position="296"/>
    </location>
</feature>
<dbReference type="PROSITE" id="PS50600">
    <property type="entry name" value="ULP_PROTEASE"/>
    <property type="match status" value="1"/>
</dbReference>